<reference evidence="6" key="1">
    <citation type="submission" date="2018-05" db="EMBL/GenBank/DDBJ databases">
        <title>Reclassification of Methylarcula marina and Methylarcula terricola as Paracoccus methylarcula sp.nov., comb.nov. and Paracoccus terricola comb.nov.</title>
        <authorList>
            <person name="Shmareva M.N."/>
            <person name="Doronina N.V."/>
            <person name="Vasilenko O.V."/>
            <person name="Tarlachkov S.V."/>
            <person name="Trotsenko Y.A."/>
        </authorList>
    </citation>
    <scope>NUCLEOTIDE SEQUENCE [LARGE SCALE GENOMIC DNA]</scope>
    <source>
        <strain evidence="6">VKM B-2159</strain>
    </source>
</reference>
<dbReference type="InterPro" id="IPR001242">
    <property type="entry name" value="Condensation_dom"/>
</dbReference>
<dbReference type="GO" id="GO:0031177">
    <property type="term" value="F:phosphopantetheine binding"/>
    <property type="evidence" value="ECO:0007669"/>
    <property type="project" value="InterPro"/>
</dbReference>
<dbReference type="Pfam" id="PF00550">
    <property type="entry name" value="PP-binding"/>
    <property type="match status" value="1"/>
</dbReference>
<comment type="cofactor">
    <cofactor evidence="1">
        <name>pantetheine 4'-phosphate</name>
        <dbReference type="ChEBI" id="CHEBI:47942"/>
    </cofactor>
</comment>
<comment type="caution">
    <text evidence="6">The sequence shown here is derived from an EMBL/GenBank/DDBJ whole genome shotgun (WGS) entry which is preliminary data.</text>
</comment>
<evidence type="ECO:0000256" key="3">
    <source>
        <dbReference type="ARBA" id="ARBA00022553"/>
    </source>
</evidence>
<organism evidence="6 7">
    <name type="scientific">Paracoccus methylarcula</name>
    <dbReference type="NCBI Taxonomy" id="72022"/>
    <lineage>
        <taxon>Bacteria</taxon>
        <taxon>Pseudomonadati</taxon>
        <taxon>Pseudomonadota</taxon>
        <taxon>Alphaproteobacteria</taxon>
        <taxon>Rhodobacterales</taxon>
        <taxon>Paracoccaceae</taxon>
        <taxon>Paracoccus</taxon>
    </lineage>
</organism>
<dbReference type="AlphaFoldDB" id="A0A422QZE6"/>
<dbReference type="InterPro" id="IPR006162">
    <property type="entry name" value="Ppantetheine_attach_site"/>
</dbReference>
<protein>
    <submittedName>
        <fullName evidence="6">Agrobactine synthetase subunit F</fullName>
    </submittedName>
</protein>
<name>A0A422QZE6_9RHOB</name>
<dbReference type="Gene3D" id="1.10.1200.10">
    <property type="entry name" value="ACP-like"/>
    <property type="match status" value="1"/>
</dbReference>
<dbReference type="Gene3D" id="3.30.559.30">
    <property type="entry name" value="Nonribosomal peptide synthetase, condensation domain"/>
    <property type="match status" value="1"/>
</dbReference>
<proteinExistence type="predicted"/>
<dbReference type="OrthoDB" id="9778690at2"/>
<evidence type="ECO:0000256" key="4">
    <source>
        <dbReference type="SAM" id="MobiDB-lite"/>
    </source>
</evidence>
<dbReference type="InterPro" id="IPR023213">
    <property type="entry name" value="CAT-like_dom_sf"/>
</dbReference>
<dbReference type="PANTHER" id="PTHR45527">
    <property type="entry name" value="NONRIBOSOMAL PEPTIDE SYNTHETASE"/>
    <property type="match status" value="1"/>
</dbReference>
<dbReference type="GO" id="GO:0043041">
    <property type="term" value="P:amino acid activation for nonribosomal peptide biosynthetic process"/>
    <property type="evidence" value="ECO:0007669"/>
    <property type="project" value="TreeGrafter"/>
</dbReference>
<feature type="domain" description="Carrier" evidence="5">
    <location>
        <begin position="341"/>
        <end position="416"/>
    </location>
</feature>
<evidence type="ECO:0000313" key="6">
    <source>
        <dbReference type="EMBL" id="RNF35309.1"/>
    </source>
</evidence>
<dbReference type="SUPFAM" id="SSF52777">
    <property type="entry name" value="CoA-dependent acyltransferases"/>
    <property type="match status" value="3"/>
</dbReference>
<gene>
    <name evidence="6" type="ORF">A7A09_006845</name>
</gene>
<evidence type="ECO:0000256" key="2">
    <source>
        <dbReference type="ARBA" id="ARBA00022450"/>
    </source>
</evidence>
<dbReference type="PROSITE" id="PS00012">
    <property type="entry name" value="PHOSPHOPANTETHEINE"/>
    <property type="match status" value="1"/>
</dbReference>
<dbReference type="GO" id="GO:0003824">
    <property type="term" value="F:catalytic activity"/>
    <property type="evidence" value="ECO:0007669"/>
    <property type="project" value="InterPro"/>
</dbReference>
<feature type="region of interest" description="Disordered" evidence="4">
    <location>
        <begin position="1"/>
        <end position="20"/>
    </location>
</feature>
<dbReference type="GO" id="GO:0044550">
    <property type="term" value="P:secondary metabolite biosynthetic process"/>
    <property type="evidence" value="ECO:0007669"/>
    <property type="project" value="TreeGrafter"/>
</dbReference>
<dbReference type="PROSITE" id="PS50075">
    <property type="entry name" value="CARRIER"/>
    <property type="match status" value="1"/>
</dbReference>
<dbReference type="Proteomes" id="UP000238137">
    <property type="component" value="Unassembled WGS sequence"/>
</dbReference>
<dbReference type="InterPro" id="IPR020806">
    <property type="entry name" value="PKS_PP-bd"/>
</dbReference>
<sequence length="871" mass="93670">MPDSFPDISIAQAPSSRPPAIPITERQEHAWLRQQQDPDTVLAALLGFRLTGGLDAARMIRALHELPAVVPQLSHCLKMTDDGELCALPVRASVRLHNTASEAEATALLRELQTAPWDPESEAPFRCALVLLPEGAMLGLAFHTLAGGPDVANASLRALAGIYNGNPPPHPVKIAPISPRNTPRPGLDPLAGLRSDTHATISQPIRLALETTASTGELACQLAAAITEVTGAPAPDIATIEPVLPDLALALPLDPLVSVARLIQPSLVLDGISTARLPLDTACTGSGLLVGLREGEGLEMIAGPDISPMAAGLVLERCAARLKSGATDVPAVAAPAPAMPDTASDLQRIILKEFRAALRDDTLGPEDDFFDFGGHSLTATRVIGRLLDQHGIEIHLSDLFSHSTAAALAKLANQIGPEASGEPATQPVGDPRHSAPLSLAQASLWRAYAAFGYGDIFNIPFGLRFLDPLDEAVFGLAFRDMLERHPILRSLFSENGGEVRQTVVPMAELDRYRWFWQSTEAGGASRSSEAAHVFDLARELPLRLRFFIEDGQQVLSMLFHHVVLDEWSVGLLMEDLARAYASRAAGSVPVWTDNPAPFHEFAARQAAAGPNEAHLSFWADMLDGAPGAAPLFGGTAGNGSPAGGWVELHVEPEIAEGLYALAKTENASPFNVVYAGIAATLHWLGGIDDLLIGTSASGRLEAEFFDTIGYFTTMVAHRTLFAEGLTARSLVGQVRDMINGSMPRADIPLDLVSERLTGQPQPMDHIFEAFIQIHARNPMNGQFDLPDGGKVRFRQIDPEKTESILGLQFEVVEDVIGHERSLRVMMSYRSDRYDEDKVKRITSTVGETFRLLADPAQAGLPLTELRKRAMR</sequence>
<evidence type="ECO:0000259" key="5">
    <source>
        <dbReference type="PROSITE" id="PS50075"/>
    </source>
</evidence>
<keyword evidence="2" id="KW-0596">Phosphopantetheine</keyword>
<keyword evidence="3" id="KW-0597">Phosphoprotein</keyword>
<keyword evidence="7" id="KW-1185">Reference proteome</keyword>
<dbReference type="GO" id="GO:0005737">
    <property type="term" value="C:cytoplasm"/>
    <property type="evidence" value="ECO:0007669"/>
    <property type="project" value="TreeGrafter"/>
</dbReference>
<dbReference type="Pfam" id="PF00668">
    <property type="entry name" value="Condensation"/>
    <property type="match status" value="1"/>
</dbReference>
<evidence type="ECO:0000256" key="1">
    <source>
        <dbReference type="ARBA" id="ARBA00001957"/>
    </source>
</evidence>
<evidence type="ECO:0000313" key="7">
    <source>
        <dbReference type="Proteomes" id="UP000238137"/>
    </source>
</evidence>
<accession>A0A422QZE6</accession>
<dbReference type="SUPFAM" id="SSF47336">
    <property type="entry name" value="ACP-like"/>
    <property type="match status" value="1"/>
</dbReference>
<dbReference type="Gene3D" id="3.30.559.10">
    <property type="entry name" value="Chloramphenicol acetyltransferase-like domain"/>
    <property type="match status" value="2"/>
</dbReference>
<dbReference type="SMART" id="SM00823">
    <property type="entry name" value="PKS_PP"/>
    <property type="match status" value="1"/>
</dbReference>
<dbReference type="InterPro" id="IPR036736">
    <property type="entry name" value="ACP-like_sf"/>
</dbReference>
<dbReference type="RefSeq" id="WP_106690658.1">
    <property type="nucleotide sequence ID" value="NZ_PXNQ02000003.1"/>
</dbReference>
<dbReference type="EMBL" id="PXNQ02000003">
    <property type="protein sequence ID" value="RNF35309.1"/>
    <property type="molecule type" value="Genomic_DNA"/>
</dbReference>
<dbReference type="InterPro" id="IPR009081">
    <property type="entry name" value="PP-bd_ACP"/>
</dbReference>
<dbReference type="PANTHER" id="PTHR45527:SF1">
    <property type="entry name" value="FATTY ACID SYNTHASE"/>
    <property type="match status" value="1"/>
</dbReference>